<feature type="transmembrane region" description="Helical" evidence="1">
    <location>
        <begin position="91"/>
        <end position="108"/>
    </location>
</feature>
<dbReference type="PANTHER" id="PTHR22911:SF137">
    <property type="entry name" value="SOLUTE CARRIER FAMILY 35 MEMBER G2-RELATED"/>
    <property type="match status" value="1"/>
</dbReference>
<dbReference type="Pfam" id="PF00892">
    <property type="entry name" value="EamA"/>
    <property type="match status" value="2"/>
</dbReference>
<dbReference type="RefSeq" id="WP_125741844.1">
    <property type="nucleotide sequence ID" value="NZ_RCOR01000025.1"/>
</dbReference>
<dbReference type="EMBL" id="RCOR01000025">
    <property type="protein sequence ID" value="RSN68764.1"/>
    <property type="molecule type" value="Genomic_DNA"/>
</dbReference>
<dbReference type="InterPro" id="IPR037185">
    <property type="entry name" value="EmrE-like"/>
</dbReference>
<feature type="transmembrane region" description="Helical" evidence="1">
    <location>
        <begin position="60"/>
        <end position="79"/>
    </location>
</feature>
<organism evidence="3 4">
    <name type="scientific">Candidatus Korarchaeum cryptofilum</name>
    <dbReference type="NCBI Taxonomy" id="498846"/>
    <lineage>
        <taxon>Archaea</taxon>
        <taxon>Thermoproteota</taxon>
        <taxon>Candidatus Korarchaeia</taxon>
        <taxon>Candidatus Korarchaeales</taxon>
        <taxon>Candidatus Korarchaeaceae</taxon>
        <taxon>Candidatus Korarchaeum</taxon>
    </lineage>
</organism>
<protein>
    <submittedName>
        <fullName evidence="3">DMT family transporter</fullName>
    </submittedName>
</protein>
<proteinExistence type="predicted"/>
<evidence type="ECO:0000259" key="2">
    <source>
        <dbReference type="Pfam" id="PF00892"/>
    </source>
</evidence>
<feature type="transmembrane region" description="Helical" evidence="1">
    <location>
        <begin position="144"/>
        <end position="161"/>
    </location>
</feature>
<evidence type="ECO:0000256" key="1">
    <source>
        <dbReference type="SAM" id="Phobius"/>
    </source>
</evidence>
<evidence type="ECO:0000313" key="3">
    <source>
        <dbReference type="EMBL" id="RSN68764.1"/>
    </source>
</evidence>
<keyword evidence="1" id="KW-1133">Transmembrane helix</keyword>
<sequence length="271" mass="28494">MLALAAAIFAGCVWGITPSLYAQASREGGSARANFWKSLGALSVLLLLYLSNFELPSRVAMIYIILNAALGTGIADYSFLKSIAIIGPSRATPIGFTYLIWTAILPSIMIGEPFSAFVFLGAALAFLGIWLISRGSGEWKMRGIVLSLIASIGWTLSPIAAKQALNYVSEVTLATWNSIIVASLYLMLSLPSPRVRGQGKAALGGMIGVGISLPLYFYAVRELGVALASLTTALAPPVSQITSALSGNKLNRNEVIGTILITAGIIIAISI</sequence>
<dbReference type="PANTHER" id="PTHR22911">
    <property type="entry name" value="ACYL-MALONYL CONDENSING ENZYME-RELATED"/>
    <property type="match status" value="1"/>
</dbReference>
<dbReference type="SUPFAM" id="SSF103481">
    <property type="entry name" value="Multidrug resistance efflux transporter EmrE"/>
    <property type="match status" value="2"/>
</dbReference>
<feature type="transmembrane region" description="Helical" evidence="1">
    <location>
        <begin position="114"/>
        <end position="132"/>
    </location>
</feature>
<gene>
    <name evidence="3" type="ORF">D9Q81_05445</name>
</gene>
<dbReference type="AlphaFoldDB" id="A0A3R9PA12"/>
<evidence type="ECO:0000313" key="4">
    <source>
        <dbReference type="Proteomes" id="UP000278149"/>
    </source>
</evidence>
<feature type="transmembrane region" description="Helical" evidence="1">
    <location>
        <begin position="173"/>
        <end position="190"/>
    </location>
</feature>
<dbReference type="InterPro" id="IPR000620">
    <property type="entry name" value="EamA_dom"/>
</dbReference>
<name>A0A3R9PA12_9CREN</name>
<feature type="domain" description="EamA" evidence="2">
    <location>
        <begin position="3"/>
        <end position="133"/>
    </location>
</feature>
<keyword evidence="1" id="KW-0812">Transmembrane</keyword>
<reference evidence="3 4" key="1">
    <citation type="submission" date="2018-10" db="EMBL/GenBank/DDBJ databases">
        <title>Co-occurring genomic capacity for anaerobic methane metabolism and dissimilatory sulfite reduction discovered in the Korarchaeota.</title>
        <authorList>
            <person name="Mckay L.J."/>
            <person name="Dlakic M."/>
            <person name="Fields M.W."/>
            <person name="Delmont T.O."/>
            <person name="Eren A.M."/>
            <person name="Jay Z.J."/>
            <person name="Klingelsmith K.B."/>
            <person name="Rusch D.B."/>
            <person name="Inskeep W.P."/>
        </authorList>
    </citation>
    <scope>NUCLEOTIDE SEQUENCE [LARGE SCALE GENOMIC DNA]</scope>
    <source>
        <strain evidence="3 4">WS</strain>
    </source>
</reference>
<feature type="transmembrane region" description="Helical" evidence="1">
    <location>
        <begin position="202"/>
        <end position="220"/>
    </location>
</feature>
<keyword evidence="1" id="KW-0472">Membrane</keyword>
<comment type="caution">
    <text evidence="3">The sequence shown here is derived from an EMBL/GenBank/DDBJ whole genome shotgun (WGS) entry which is preliminary data.</text>
</comment>
<feature type="domain" description="EamA" evidence="2">
    <location>
        <begin position="142"/>
        <end position="268"/>
    </location>
</feature>
<dbReference type="Proteomes" id="UP000278149">
    <property type="component" value="Unassembled WGS sequence"/>
</dbReference>
<accession>A0A3R9PA12</accession>
<dbReference type="GO" id="GO:0016020">
    <property type="term" value="C:membrane"/>
    <property type="evidence" value="ECO:0007669"/>
    <property type="project" value="InterPro"/>
</dbReference>